<comment type="caution">
    <text evidence="9">The sequence shown here is derived from an EMBL/GenBank/DDBJ whole genome shotgun (WGS) entry which is preliminary data.</text>
</comment>
<dbReference type="InterPro" id="IPR015590">
    <property type="entry name" value="Aldehyde_DH_dom"/>
</dbReference>
<dbReference type="PROSITE" id="PS00687">
    <property type="entry name" value="ALDEHYDE_DEHYDR_GLU"/>
    <property type="match status" value="1"/>
</dbReference>
<dbReference type="Gene3D" id="3.40.309.10">
    <property type="entry name" value="Aldehyde Dehydrogenase, Chain A, domain 2"/>
    <property type="match status" value="1"/>
</dbReference>
<name>A0A8H4L9I2_9HYPO</name>
<dbReference type="SUPFAM" id="SSF53720">
    <property type="entry name" value="ALDH-like"/>
    <property type="match status" value="1"/>
</dbReference>
<organism evidence="9 10">
    <name type="scientific">Fusarium albosuccineum</name>
    <dbReference type="NCBI Taxonomy" id="1237068"/>
    <lineage>
        <taxon>Eukaryota</taxon>
        <taxon>Fungi</taxon>
        <taxon>Dikarya</taxon>
        <taxon>Ascomycota</taxon>
        <taxon>Pezizomycotina</taxon>
        <taxon>Sordariomycetes</taxon>
        <taxon>Hypocreomycetidae</taxon>
        <taxon>Hypocreales</taxon>
        <taxon>Nectriaceae</taxon>
        <taxon>Fusarium</taxon>
        <taxon>Fusarium decemcellulare species complex</taxon>
    </lineage>
</organism>
<dbReference type="InterPro" id="IPR029510">
    <property type="entry name" value="Ald_DH_CS_GLU"/>
</dbReference>
<dbReference type="Proteomes" id="UP000554235">
    <property type="component" value="Unassembled WGS sequence"/>
</dbReference>
<dbReference type="InterPro" id="IPR016163">
    <property type="entry name" value="Ald_DH_C"/>
</dbReference>
<evidence type="ECO:0000256" key="1">
    <source>
        <dbReference type="ARBA" id="ARBA00009986"/>
    </source>
</evidence>
<dbReference type="InterPro" id="IPR016160">
    <property type="entry name" value="Ald_DH_CS_CYS"/>
</dbReference>
<dbReference type="PANTHER" id="PTHR11699">
    <property type="entry name" value="ALDEHYDE DEHYDROGENASE-RELATED"/>
    <property type="match status" value="1"/>
</dbReference>
<dbReference type="AlphaFoldDB" id="A0A8H4L9I2"/>
<feature type="domain" description="Aldehyde dehydrogenase" evidence="8">
    <location>
        <begin position="28"/>
        <end position="475"/>
    </location>
</feature>
<dbReference type="PROSITE" id="PS00070">
    <property type="entry name" value="ALDEHYDE_DEHYDR_CYS"/>
    <property type="match status" value="1"/>
</dbReference>
<evidence type="ECO:0000313" key="10">
    <source>
        <dbReference type="Proteomes" id="UP000554235"/>
    </source>
</evidence>
<keyword evidence="2 6" id="KW-0560">Oxidoreductase</keyword>
<gene>
    <name evidence="9" type="ORF">FALBO_9081</name>
</gene>
<dbReference type="InterPro" id="IPR044086">
    <property type="entry name" value="LUC3-like"/>
</dbReference>
<dbReference type="InterPro" id="IPR016162">
    <property type="entry name" value="Ald_DH_N"/>
</dbReference>
<accession>A0A8H4L9I2</accession>
<evidence type="ECO:0000256" key="4">
    <source>
        <dbReference type="ARBA" id="ARBA00049194"/>
    </source>
</evidence>
<reference evidence="9 10" key="1">
    <citation type="submission" date="2020-01" db="EMBL/GenBank/DDBJ databases">
        <title>Identification and distribution of gene clusters putatively required for synthesis of sphingolipid metabolism inhibitors in phylogenetically diverse species of the filamentous fungus Fusarium.</title>
        <authorList>
            <person name="Kim H.-S."/>
            <person name="Busman M."/>
            <person name="Brown D.W."/>
            <person name="Divon H."/>
            <person name="Uhlig S."/>
            <person name="Proctor R.H."/>
        </authorList>
    </citation>
    <scope>NUCLEOTIDE SEQUENCE [LARGE SCALE GENOMIC DNA]</scope>
    <source>
        <strain evidence="9 10">NRRL 20459</strain>
    </source>
</reference>
<dbReference type="Pfam" id="PF00171">
    <property type="entry name" value="Aldedh"/>
    <property type="match status" value="1"/>
</dbReference>
<evidence type="ECO:0000256" key="3">
    <source>
        <dbReference type="ARBA" id="ARBA00024226"/>
    </source>
</evidence>
<evidence type="ECO:0000313" key="9">
    <source>
        <dbReference type="EMBL" id="KAF4464078.1"/>
    </source>
</evidence>
<protein>
    <recommendedName>
        <fullName evidence="3">aldehyde dehydrogenase (NAD(+))</fullName>
        <ecNumber evidence="3">1.2.1.3</ecNumber>
    </recommendedName>
</protein>
<sequence>MAITQSDKMDFTKFYNIINGQPRNTESTRHGVNPSTCEALPASPVSTQKDVDEAIKAARVAFQSWKKTSVETRKEKIRALAAELLALNQEFGRLLTTEQGKPTQFAQHEILTASQWLTGTCDLDLPVDEVEDGPERQVTTHYVPLGVVVGIVPWNFPIMLLCGKLAPALMTGNCIIIKPSPFTPYCGIKIIELAQRFFPPGVVQVLSGGDDLGPMLTAHPGVDKISFTGSTATGKKVMESASKNLTRVTLELGGNDAAIVCSDADIQVAAPSIATAAFMNSGQICIAVKRIYVHKDIYDSFKEAFLAYLSQLKVGDGLADGTFMGPVQNKLQYGRVQEFLADITQNKQNILTGGKILESEGKGFFIQPTVVDNPADDSKIVTEEPFGPVVPLLQWSEIDDVLARVNASDMGLGASVWSADDELAMRIGQGLDVGSVWFNEHLGIQPTATFGGHKKSGIGREWGVDGLRGYCNSQTLFVKRTK</sequence>
<dbReference type="CDD" id="cd07106">
    <property type="entry name" value="ALDH_AldA-AAD23400"/>
    <property type="match status" value="1"/>
</dbReference>
<feature type="region of interest" description="Disordered" evidence="7">
    <location>
        <begin position="22"/>
        <end position="45"/>
    </location>
</feature>
<dbReference type="EMBL" id="JAADYS010001246">
    <property type="protein sequence ID" value="KAF4464078.1"/>
    <property type="molecule type" value="Genomic_DNA"/>
</dbReference>
<dbReference type="EC" id="1.2.1.3" evidence="3"/>
<dbReference type="FunFam" id="3.40.605.10:FF:000007">
    <property type="entry name" value="NAD/NADP-dependent betaine aldehyde dehydrogenase"/>
    <property type="match status" value="1"/>
</dbReference>
<comment type="catalytic activity">
    <reaction evidence="4">
        <text>an aldehyde + NAD(+) + H2O = a carboxylate + NADH + 2 H(+)</text>
        <dbReference type="Rhea" id="RHEA:16185"/>
        <dbReference type="ChEBI" id="CHEBI:15377"/>
        <dbReference type="ChEBI" id="CHEBI:15378"/>
        <dbReference type="ChEBI" id="CHEBI:17478"/>
        <dbReference type="ChEBI" id="CHEBI:29067"/>
        <dbReference type="ChEBI" id="CHEBI:57540"/>
        <dbReference type="ChEBI" id="CHEBI:57945"/>
        <dbReference type="EC" id="1.2.1.3"/>
    </reaction>
</comment>
<evidence type="ECO:0000256" key="2">
    <source>
        <dbReference type="ARBA" id="ARBA00023002"/>
    </source>
</evidence>
<proteinExistence type="inferred from homology"/>
<evidence type="ECO:0000256" key="7">
    <source>
        <dbReference type="SAM" id="MobiDB-lite"/>
    </source>
</evidence>
<evidence type="ECO:0000256" key="6">
    <source>
        <dbReference type="RuleBase" id="RU003345"/>
    </source>
</evidence>
<dbReference type="Gene3D" id="3.40.605.10">
    <property type="entry name" value="Aldehyde Dehydrogenase, Chain A, domain 1"/>
    <property type="match status" value="1"/>
</dbReference>
<dbReference type="InterPro" id="IPR016161">
    <property type="entry name" value="Ald_DH/histidinol_DH"/>
</dbReference>
<evidence type="ECO:0000256" key="5">
    <source>
        <dbReference type="PROSITE-ProRule" id="PRU10007"/>
    </source>
</evidence>
<dbReference type="GO" id="GO:0004029">
    <property type="term" value="F:aldehyde dehydrogenase (NAD+) activity"/>
    <property type="evidence" value="ECO:0007669"/>
    <property type="project" value="UniProtKB-EC"/>
</dbReference>
<dbReference type="OrthoDB" id="310895at2759"/>
<feature type="active site" evidence="5">
    <location>
        <position position="251"/>
    </location>
</feature>
<keyword evidence="10" id="KW-1185">Reference proteome</keyword>
<comment type="similarity">
    <text evidence="1 6">Belongs to the aldehyde dehydrogenase family.</text>
</comment>
<evidence type="ECO:0000259" key="8">
    <source>
        <dbReference type="Pfam" id="PF00171"/>
    </source>
</evidence>
<dbReference type="FunFam" id="3.40.309.10:FF:000009">
    <property type="entry name" value="Aldehyde dehydrogenase A"/>
    <property type="match status" value="1"/>
</dbReference>